<sequence length="81" mass="8930">MAVKWHQFLYILDQASSVSVFSVSAWGKSRRTAVFHLMYIHGFQTALEPYYAPRGLLGTGLMQPHPTGGMVPQSVPIGGPR</sequence>
<reference evidence="1 2" key="1">
    <citation type="journal article" date="2022" name="Nat. Plants">
        <title>Genomes of leafy and leafless Platanthera orchids illuminate the evolution of mycoheterotrophy.</title>
        <authorList>
            <person name="Li M.H."/>
            <person name="Liu K.W."/>
            <person name="Li Z."/>
            <person name="Lu H.C."/>
            <person name="Ye Q.L."/>
            <person name="Zhang D."/>
            <person name="Wang J.Y."/>
            <person name="Li Y.F."/>
            <person name="Zhong Z.M."/>
            <person name="Liu X."/>
            <person name="Yu X."/>
            <person name="Liu D.K."/>
            <person name="Tu X.D."/>
            <person name="Liu B."/>
            <person name="Hao Y."/>
            <person name="Liao X.Y."/>
            <person name="Jiang Y.T."/>
            <person name="Sun W.H."/>
            <person name="Chen J."/>
            <person name="Chen Y.Q."/>
            <person name="Ai Y."/>
            <person name="Zhai J.W."/>
            <person name="Wu S.S."/>
            <person name="Zhou Z."/>
            <person name="Hsiao Y.Y."/>
            <person name="Wu W.L."/>
            <person name="Chen Y.Y."/>
            <person name="Lin Y.F."/>
            <person name="Hsu J.L."/>
            <person name="Li C.Y."/>
            <person name="Wang Z.W."/>
            <person name="Zhao X."/>
            <person name="Zhong W.Y."/>
            <person name="Ma X.K."/>
            <person name="Ma L."/>
            <person name="Huang J."/>
            <person name="Chen G.Z."/>
            <person name="Huang M.Z."/>
            <person name="Huang L."/>
            <person name="Peng D.H."/>
            <person name="Luo Y.B."/>
            <person name="Zou S.Q."/>
            <person name="Chen S.P."/>
            <person name="Lan S."/>
            <person name="Tsai W.C."/>
            <person name="Van de Peer Y."/>
            <person name="Liu Z.J."/>
        </authorList>
    </citation>
    <scope>NUCLEOTIDE SEQUENCE [LARGE SCALE GENOMIC DNA]</scope>
    <source>
        <strain evidence="1">Lor288</strain>
    </source>
</reference>
<name>A0ABR2LP09_9ASPA</name>
<dbReference type="Proteomes" id="UP001412067">
    <property type="component" value="Unassembled WGS sequence"/>
</dbReference>
<comment type="caution">
    <text evidence="1">The sequence shown here is derived from an EMBL/GenBank/DDBJ whole genome shotgun (WGS) entry which is preliminary data.</text>
</comment>
<gene>
    <name evidence="1" type="ORF">KSP40_PGU003040</name>
</gene>
<evidence type="ECO:0000313" key="1">
    <source>
        <dbReference type="EMBL" id="KAK8945772.1"/>
    </source>
</evidence>
<protein>
    <submittedName>
        <fullName evidence="1">Uncharacterized protein</fullName>
    </submittedName>
</protein>
<keyword evidence="2" id="KW-1185">Reference proteome</keyword>
<evidence type="ECO:0000313" key="2">
    <source>
        <dbReference type="Proteomes" id="UP001412067"/>
    </source>
</evidence>
<proteinExistence type="predicted"/>
<dbReference type="EMBL" id="JBBWWR010000017">
    <property type="protein sequence ID" value="KAK8945772.1"/>
    <property type="molecule type" value="Genomic_DNA"/>
</dbReference>
<organism evidence="1 2">
    <name type="scientific">Platanthera guangdongensis</name>
    <dbReference type="NCBI Taxonomy" id="2320717"/>
    <lineage>
        <taxon>Eukaryota</taxon>
        <taxon>Viridiplantae</taxon>
        <taxon>Streptophyta</taxon>
        <taxon>Embryophyta</taxon>
        <taxon>Tracheophyta</taxon>
        <taxon>Spermatophyta</taxon>
        <taxon>Magnoliopsida</taxon>
        <taxon>Liliopsida</taxon>
        <taxon>Asparagales</taxon>
        <taxon>Orchidaceae</taxon>
        <taxon>Orchidoideae</taxon>
        <taxon>Orchideae</taxon>
        <taxon>Orchidinae</taxon>
        <taxon>Platanthera</taxon>
    </lineage>
</organism>
<accession>A0ABR2LP09</accession>